<evidence type="ECO:0000256" key="2">
    <source>
        <dbReference type="ARBA" id="ARBA00009023"/>
    </source>
</evidence>
<organism evidence="7 8">
    <name type="scientific">Maritimibacter harenae</name>
    <dbReference type="NCBI Taxonomy" id="2606218"/>
    <lineage>
        <taxon>Bacteria</taxon>
        <taxon>Pseudomonadati</taxon>
        <taxon>Pseudomonadota</taxon>
        <taxon>Alphaproteobacteria</taxon>
        <taxon>Rhodobacterales</taxon>
        <taxon>Roseobacteraceae</taxon>
        <taxon>Maritimibacter</taxon>
    </lineage>
</organism>
<keyword evidence="3" id="KW-0813">Transport</keyword>
<dbReference type="GO" id="GO:0055085">
    <property type="term" value="P:transmembrane transport"/>
    <property type="evidence" value="ECO:0007669"/>
    <property type="project" value="InterPro"/>
</dbReference>
<evidence type="ECO:0000256" key="6">
    <source>
        <dbReference type="SAM" id="SignalP"/>
    </source>
</evidence>
<dbReference type="Proteomes" id="UP000467322">
    <property type="component" value="Unassembled WGS sequence"/>
</dbReference>
<keyword evidence="4 6" id="KW-0732">Signal</keyword>
<dbReference type="GO" id="GO:0042597">
    <property type="term" value="C:periplasmic space"/>
    <property type="evidence" value="ECO:0007669"/>
    <property type="project" value="UniProtKB-SubCell"/>
</dbReference>
<keyword evidence="5" id="KW-0574">Periplasm</keyword>
<keyword evidence="8" id="KW-1185">Reference proteome</keyword>
<proteinExistence type="inferred from homology"/>
<feature type="chain" id="PRO_5032553565" evidence="6">
    <location>
        <begin position="21"/>
        <end position="321"/>
    </location>
</feature>
<comment type="subcellular location">
    <subcellularLocation>
        <location evidence="1">Periplasm</location>
    </subcellularLocation>
</comment>
<evidence type="ECO:0000256" key="3">
    <source>
        <dbReference type="ARBA" id="ARBA00022448"/>
    </source>
</evidence>
<dbReference type="InterPro" id="IPR038404">
    <property type="entry name" value="TRAP_DctP_sf"/>
</dbReference>
<dbReference type="PANTHER" id="PTHR33376">
    <property type="match status" value="1"/>
</dbReference>
<dbReference type="NCBIfam" id="NF037995">
    <property type="entry name" value="TRAP_S1"/>
    <property type="match status" value="1"/>
</dbReference>
<accession>A0A845M378</accession>
<evidence type="ECO:0000256" key="4">
    <source>
        <dbReference type="ARBA" id="ARBA00022729"/>
    </source>
</evidence>
<evidence type="ECO:0000313" key="8">
    <source>
        <dbReference type="Proteomes" id="UP000467322"/>
    </source>
</evidence>
<evidence type="ECO:0000313" key="7">
    <source>
        <dbReference type="EMBL" id="MZR14495.1"/>
    </source>
</evidence>
<dbReference type="PANTHER" id="PTHR33376:SF7">
    <property type="entry name" value="C4-DICARBOXYLATE-BINDING PROTEIN DCTB"/>
    <property type="match status" value="1"/>
</dbReference>
<dbReference type="RefSeq" id="WP_161352612.1">
    <property type="nucleotide sequence ID" value="NZ_WTUX01000019.1"/>
</dbReference>
<dbReference type="Gene3D" id="3.40.190.170">
    <property type="entry name" value="Bacterial extracellular solute-binding protein, family 7"/>
    <property type="match status" value="1"/>
</dbReference>
<dbReference type="InterPro" id="IPR018389">
    <property type="entry name" value="DctP_fam"/>
</dbReference>
<protein>
    <submittedName>
        <fullName evidence="7">ABC transporter substrate-binding protein</fullName>
    </submittedName>
</protein>
<dbReference type="EMBL" id="WTUX01000019">
    <property type="protein sequence ID" value="MZR14495.1"/>
    <property type="molecule type" value="Genomic_DNA"/>
</dbReference>
<evidence type="ECO:0000256" key="1">
    <source>
        <dbReference type="ARBA" id="ARBA00004418"/>
    </source>
</evidence>
<sequence>MKKTIVAALAASTLATGAQAQEVQLQAASCFPQGTFFSQRFEKMIEEVNEKGEGLVSINYVGGAPAIGSQLTVVQKVAQGIYDLNSCTGSYYQNVVPEADAWKLLEKTPAEIRENGGWDYMNEIHNEKNLEVLSRHHYGTKFHLFLAEDSAIDSPDLSGLHLRTAPTYTNFFKSLGATTQDTNVQQIFTLMENGTVKGYGWPVLGHQPGWETVTKYRVDPGFYDVDLMIMANKRVWDGLPEEVQTLIEDAALALEEDAVANDAALNEQVAAKQVENGFEVIEFTGEEREQWLNAARNAGWEGVNNIAPETGPKLREYFAND</sequence>
<dbReference type="Pfam" id="PF03480">
    <property type="entry name" value="DctP"/>
    <property type="match status" value="1"/>
</dbReference>
<name>A0A845M378_9RHOB</name>
<dbReference type="AlphaFoldDB" id="A0A845M378"/>
<gene>
    <name evidence="7" type="ORF">GQE99_15860</name>
</gene>
<evidence type="ECO:0000256" key="5">
    <source>
        <dbReference type="ARBA" id="ARBA00022764"/>
    </source>
</evidence>
<comment type="caution">
    <text evidence="7">The sequence shown here is derived from an EMBL/GenBank/DDBJ whole genome shotgun (WGS) entry which is preliminary data.</text>
</comment>
<feature type="signal peptide" evidence="6">
    <location>
        <begin position="1"/>
        <end position="20"/>
    </location>
</feature>
<reference evidence="7 8" key="1">
    <citation type="submission" date="2019-12" db="EMBL/GenBank/DDBJ databases">
        <title>Maritimibacter sp. nov. sp. isolated from sea sand.</title>
        <authorList>
            <person name="Kim J."/>
            <person name="Jeong S.E."/>
            <person name="Jung H.S."/>
            <person name="Jeon C.O."/>
        </authorList>
    </citation>
    <scope>NUCLEOTIDE SEQUENCE [LARGE SCALE GENOMIC DNA]</scope>
    <source>
        <strain evidence="7 8">DP07</strain>
    </source>
</reference>
<comment type="similarity">
    <text evidence="2">Belongs to the bacterial solute-binding protein 7 family.</text>
</comment>